<feature type="compositionally biased region" description="Low complexity" evidence="1">
    <location>
        <begin position="96"/>
        <end position="105"/>
    </location>
</feature>
<protein>
    <submittedName>
        <fullName evidence="2">Uncharacterized protein</fullName>
    </submittedName>
</protein>
<dbReference type="AlphaFoldDB" id="A0A0K0ETN8"/>
<proteinExistence type="predicted"/>
<feature type="region of interest" description="Disordered" evidence="1">
    <location>
        <begin position="67"/>
        <end position="139"/>
    </location>
</feature>
<reference evidence="2" key="1">
    <citation type="submission" date="2015-08" db="UniProtKB">
        <authorList>
            <consortium name="WormBaseParasite"/>
        </authorList>
    </citation>
    <scope>IDENTIFICATION</scope>
</reference>
<dbReference type="STRING" id="6248.A0A0K0ETN8"/>
<accession>A0A0K0ETN8</accession>
<feature type="compositionally biased region" description="Low complexity" evidence="1">
    <location>
        <begin position="70"/>
        <end position="81"/>
    </location>
</feature>
<name>A0A0K0ETN8_STRER</name>
<evidence type="ECO:0000313" key="2">
    <source>
        <dbReference type="WBParaSite" id="SSTP_0001281400.1"/>
    </source>
</evidence>
<feature type="compositionally biased region" description="Polar residues" evidence="1">
    <location>
        <begin position="124"/>
        <end position="139"/>
    </location>
</feature>
<sequence>MQEFHFDITHLKGVNNPADYISRYIHNPSESNFVCPQQYTSESFDKPKFKDLHYISNTNDSNFCIESDDTLSSTNDSSKNNIPPFESNVLTRSKKQQSQSQPIQLQKKRGRPKKNLHPSSSSSHNNTGSQLSHGTFFKN</sequence>
<feature type="compositionally biased region" description="Basic residues" evidence="1">
    <location>
        <begin position="106"/>
        <end position="116"/>
    </location>
</feature>
<dbReference type="WBParaSite" id="SSTP_0001281400.1">
    <property type="protein sequence ID" value="SSTP_0001281400.1"/>
    <property type="gene ID" value="SSTP_0001281400"/>
</dbReference>
<organism evidence="2">
    <name type="scientific">Strongyloides stercoralis</name>
    <name type="common">Threadworm</name>
    <dbReference type="NCBI Taxonomy" id="6248"/>
    <lineage>
        <taxon>Eukaryota</taxon>
        <taxon>Metazoa</taxon>
        <taxon>Ecdysozoa</taxon>
        <taxon>Nematoda</taxon>
        <taxon>Chromadorea</taxon>
        <taxon>Rhabditida</taxon>
        <taxon>Tylenchina</taxon>
        <taxon>Panagrolaimomorpha</taxon>
        <taxon>Strongyloidoidea</taxon>
        <taxon>Strongyloididae</taxon>
        <taxon>Strongyloides</taxon>
    </lineage>
</organism>
<evidence type="ECO:0000256" key="1">
    <source>
        <dbReference type="SAM" id="MobiDB-lite"/>
    </source>
</evidence>